<dbReference type="Proteomes" id="UP000198553">
    <property type="component" value="Unassembled WGS sequence"/>
</dbReference>
<feature type="transmembrane region" description="Helical" evidence="1">
    <location>
        <begin position="132"/>
        <end position="152"/>
    </location>
</feature>
<sequence>MKQLLDQEKIRESKEFFDRIHQVEVDYLKYWQEHTVWHWDFWLSWLLAILPWVIWFLVRKRGSEGRLLLAGSFGLIIASWLDFLGLVFGSWHYTGRALPTIPTYIPWDFSLVPVTLMLWLQYKPNLNPLLKAVIYSALTSFIGEPLFEWLGFYSPIKWSVFYSFPIYIVIYLIAYRISRAKTFEPL</sequence>
<keyword evidence="1" id="KW-0812">Transmembrane</keyword>
<evidence type="ECO:0000313" key="2">
    <source>
        <dbReference type="EMBL" id="SEN86152.1"/>
    </source>
</evidence>
<dbReference type="NCBIfam" id="NF041644">
    <property type="entry name" value="CBO0543_fam"/>
    <property type="match status" value="1"/>
</dbReference>
<feature type="transmembrane region" description="Helical" evidence="1">
    <location>
        <begin position="67"/>
        <end position="89"/>
    </location>
</feature>
<dbReference type="AlphaFoldDB" id="A0A1H8JZQ6"/>
<keyword evidence="3" id="KW-1185">Reference proteome</keyword>
<dbReference type="STRING" id="930146.SAMN05192533_12349"/>
<keyword evidence="1" id="KW-1133">Transmembrane helix</keyword>
<feature type="transmembrane region" description="Helical" evidence="1">
    <location>
        <begin position="158"/>
        <end position="177"/>
    </location>
</feature>
<evidence type="ECO:0000313" key="3">
    <source>
        <dbReference type="Proteomes" id="UP000198553"/>
    </source>
</evidence>
<dbReference type="OrthoDB" id="1679483at2"/>
<dbReference type="RefSeq" id="WP_090750154.1">
    <property type="nucleotide sequence ID" value="NZ_FOBW01000023.1"/>
</dbReference>
<accession>A0A1H8JZQ6</accession>
<keyword evidence="1" id="KW-0472">Membrane</keyword>
<feature type="transmembrane region" description="Helical" evidence="1">
    <location>
        <begin position="101"/>
        <end position="120"/>
    </location>
</feature>
<name>A0A1H8JZQ6_9BACI</name>
<evidence type="ECO:0000256" key="1">
    <source>
        <dbReference type="SAM" id="Phobius"/>
    </source>
</evidence>
<feature type="transmembrane region" description="Helical" evidence="1">
    <location>
        <begin position="41"/>
        <end position="58"/>
    </location>
</feature>
<dbReference type="InterPro" id="IPR048147">
    <property type="entry name" value="CBO0543-like"/>
</dbReference>
<reference evidence="3" key="1">
    <citation type="submission" date="2016-10" db="EMBL/GenBank/DDBJ databases">
        <authorList>
            <person name="Varghese N."/>
            <person name="Submissions S."/>
        </authorList>
    </citation>
    <scope>NUCLEOTIDE SEQUENCE [LARGE SCALE GENOMIC DNA]</scope>
    <source>
        <strain evidence="3">B48,IBRC-M 10115,DSM 25386,CECT 8001</strain>
    </source>
</reference>
<gene>
    <name evidence="2" type="ORF">SAMN05192533_12349</name>
</gene>
<organism evidence="2 3">
    <name type="scientific">Mesobacillus persicus</name>
    <dbReference type="NCBI Taxonomy" id="930146"/>
    <lineage>
        <taxon>Bacteria</taxon>
        <taxon>Bacillati</taxon>
        <taxon>Bacillota</taxon>
        <taxon>Bacilli</taxon>
        <taxon>Bacillales</taxon>
        <taxon>Bacillaceae</taxon>
        <taxon>Mesobacillus</taxon>
    </lineage>
</organism>
<proteinExistence type="predicted"/>
<dbReference type="EMBL" id="FOBW01000023">
    <property type="protein sequence ID" value="SEN86152.1"/>
    <property type="molecule type" value="Genomic_DNA"/>
</dbReference>
<protein>
    <submittedName>
        <fullName evidence="2">Uncharacterized protein</fullName>
    </submittedName>
</protein>